<dbReference type="InterPro" id="IPR027417">
    <property type="entry name" value="P-loop_NTPase"/>
</dbReference>
<organism evidence="3 4">
    <name type="scientific">candidate division WWE3 bacterium</name>
    <dbReference type="NCBI Taxonomy" id="2053526"/>
    <lineage>
        <taxon>Bacteria</taxon>
        <taxon>Katanobacteria</taxon>
    </lineage>
</organism>
<reference evidence="3" key="1">
    <citation type="submission" date="2020-05" db="EMBL/GenBank/DDBJ databases">
        <title>High-Quality Genomes of Partial-Nitritation/Anammox System by Hierarchical Clustering Based Hybrid Assembly.</title>
        <authorList>
            <person name="Liu L."/>
            <person name="Wang Y."/>
            <person name="Che Y."/>
            <person name="Chen Y."/>
            <person name="Xia Y."/>
            <person name="Luo R."/>
            <person name="Cheng S.H."/>
            <person name="Zheng C."/>
            <person name="Zhang T."/>
        </authorList>
    </citation>
    <scope>NUCLEOTIDE SEQUENCE</scope>
    <source>
        <strain evidence="3">H1_PAT1</strain>
    </source>
</reference>
<dbReference type="PANTHER" id="PTHR43566:SF2">
    <property type="entry name" value="DUF4143 DOMAIN-CONTAINING PROTEIN"/>
    <property type="match status" value="1"/>
</dbReference>
<dbReference type="AlphaFoldDB" id="A0A928TW34"/>
<dbReference type="InterPro" id="IPR041682">
    <property type="entry name" value="AAA_14"/>
</dbReference>
<dbReference type="Proteomes" id="UP000710385">
    <property type="component" value="Unassembled WGS sequence"/>
</dbReference>
<dbReference type="EMBL" id="JABTTY010000003">
    <property type="protein sequence ID" value="MBE7525960.1"/>
    <property type="molecule type" value="Genomic_DNA"/>
</dbReference>
<evidence type="ECO:0000313" key="4">
    <source>
        <dbReference type="Proteomes" id="UP000710385"/>
    </source>
</evidence>
<keyword evidence="3" id="KW-0067">ATP-binding</keyword>
<dbReference type="PANTHER" id="PTHR43566">
    <property type="entry name" value="CONSERVED PROTEIN"/>
    <property type="match status" value="1"/>
</dbReference>
<evidence type="ECO:0000313" key="3">
    <source>
        <dbReference type="EMBL" id="MBE7525960.1"/>
    </source>
</evidence>
<accession>A0A928TW34</accession>
<dbReference type="InterPro" id="IPR025420">
    <property type="entry name" value="DUF4143"/>
</dbReference>
<dbReference type="SUPFAM" id="SSF52540">
    <property type="entry name" value="P-loop containing nucleoside triphosphate hydrolases"/>
    <property type="match status" value="1"/>
</dbReference>
<feature type="domain" description="DUF4143" evidence="2">
    <location>
        <begin position="202"/>
        <end position="361"/>
    </location>
</feature>
<dbReference type="Pfam" id="PF13173">
    <property type="entry name" value="AAA_14"/>
    <property type="match status" value="1"/>
</dbReference>
<gene>
    <name evidence="3" type="ORF">HS096_06730</name>
</gene>
<sequence>MDKSITRTLGKAILEASTRFKVILLTGPRQVGKTTLLQDIREPSRTYITLDDLSLRMAAQQDPASFLDRLSLPVLIDEVQYAPDLFPYIKMTVDKTKQNGLFWLTGSQQFDMMKNVTESLAGRVALLQLQGISLAEEQGRSDDPPFLPDLALLKSRQKTAKPLTVPEAYQKIWRGSYPDMVAHHSDQHWEQFYSSYVSTYIQRDVREYLNINDTTAFHKFMQIAAARTGQLINYADMARDTGVSEVTVKTWLNVLHASGIVYLLQPYFNNRTKRLVKTPKLYFMDTGLCAYLTSWLNANVLERGAMSGAILETWVIAEIIKSYLHHGRSPRVYFYRDKEKREIDLLIEENGTLYPVEIKKSAAIHTMKFRGFSMLENLDTPVGHGGVICFANTLIPISDRVDAIPVGYL</sequence>
<proteinExistence type="predicted"/>
<dbReference type="Pfam" id="PF13635">
    <property type="entry name" value="DUF4143"/>
    <property type="match status" value="1"/>
</dbReference>
<dbReference type="GO" id="GO:0005524">
    <property type="term" value="F:ATP binding"/>
    <property type="evidence" value="ECO:0007669"/>
    <property type="project" value="UniProtKB-KW"/>
</dbReference>
<evidence type="ECO:0000259" key="2">
    <source>
        <dbReference type="Pfam" id="PF13635"/>
    </source>
</evidence>
<name>A0A928TW34_UNCKA</name>
<feature type="domain" description="AAA" evidence="1">
    <location>
        <begin position="20"/>
        <end position="136"/>
    </location>
</feature>
<comment type="caution">
    <text evidence="3">The sequence shown here is derived from an EMBL/GenBank/DDBJ whole genome shotgun (WGS) entry which is preliminary data.</text>
</comment>
<protein>
    <submittedName>
        <fullName evidence="3">ATP-binding protein</fullName>
    </submittedName>
</protein>
<keyword evidence="3" id="KW-0547">Nucleotide-binding</keyword>
<evidence type="ECO:0000259" key="1">
    <source>
        <dbReference type="Pfam" id="PF13173"/>
    </source>
</evidence>